<gene>
    <name evidence="2" type="ORF">COM45_05005</name>
</gene>
<feature type="transmembrane region" description="Helical" evidence="1">
    <location>
        <begin position="12"/>
        <end position="33"/>
    </location>
</feature>
<sequence>MRWEDFKLRTARWLVSDAAGLMILGSISIARGMSYTPLLVNPEREPTHFMESVLNPPAWAVVWILMGLLCLCATRVPKLVPSAVGAVVGLHSMWALSFIFATVFDDLPRAWVSSLGYIGIATMTLYAYGRGQTSQVTVTDGR</sequence>
<dbReference type="EMBL" id="NWBP01000016">
    <property type="protein sequence ID" value="PCC83158.1"/>
    <property type="molecule type" value="Genomic_DNA"/>
</dbReference>
<dbReference type="AlphaFoldDB" id="A0A2A4AM17"/>
<proteinExistence type="predicted"/>
<protein>
    <recommendedName>
        <fullName evidence="4">DoxX family protein</fullName>
    </recommendedName>
</protein>
<evidence type="ECO:0000256" key="1">
    <source>
        <dbReference type="SAM" id="Phobius"/>
    </source>
</evidence>
<keyword evidence="1" id="KW-0472">Membrane</keyword>
<feature type="transmembrane region" description="Helical" evidence="1">
    <location>
        <begin position="110"/>
        <end position="128"/>
    </location>
</feature>
<feature type="transmembrane region" description="Helical" evidence="1">
    <location>
        <begin position="53"/>
        <end position="71"/>
    </location>
</feature>
<keyword evidence="1" id="KW-0812">Transmembrane</keyword>
<evidence type="ECO:0000313" key="3">
    <source>
        <dbReference type="Proteomes" id="UP000218690"/>
    </source>
</evidence>
<keyword evidence="1" id="KW-1133">Transmembrane helix</keyword>
<name>A0A2A4AM17_9CORY</name>
<evidence type="ECO:0000313" key="2">
    <source>
        <dbReference type="EMBL" id="PCC83158.1"/>
    </source>
</evidence>
<evidence type="ECO:0008006" key="4">
    <source>
        <dbReference type="Google" id="ProtNLM"/>
    </source>
</evidence>
<reference evidence="2 3" key="1">
    <citation type="submission" date="2017-09" db="EMBL/GenBank/DDBJ databases">
        <title>Draft Genome Sequence of Corynebacterium accolens AH4003.</title>
        <authorList>
            <person name="Chen Y."/>
            <person name="Oosthuysen W.F."/>
            <person name="Kelley S."/>
            <person name="Horswill A."/>
        </authorList>
    </citation>
    <scope>NUCLEOTIDE SEQUENCE [LARGE SCALE GENOMIC DNA]</scope>
    <source>
        <strain evidence="2 3">AH4003</strain>
    </source>
</reference>
<dbReference type="Proteomes" id="UP000218690">
    <property type="component" value="Unassembled WGS sequence"/>
</dbReference>
<comment type="caution">
    <text evidence="2">The sequence shown here is derived from an EMBL/GenBank/DDBJ whole genome shotgun (WGS) entry which is preliminary data.</text>
</comment>
<organism evidence="2 3">
    <name type="scientific">Corynebacterium accolens</name>
    <dbReference type="NCBI Taxonomy" id="38284"/>
    <lineage>
        <taxon>Bacteria</taxon>
        <taxon>Bacillati</taxon>
        <taxon>Actinomycetota</taxon>
        <taxon>Actinomycetes</taxon>
        <taxon>Mycobacteriales</taxon>
        <taxon>Corynebacteriaceae</taxon>
        <taxon>Corynebacterium</taxon>
    </lineage>
</organism>
<feature type="transmembrane region" description="Helical" evidence="1">
    <location>
        <begin position="83"/>
        <end position="104"/>
    </location>
</feature>
<accession>A0A2A4AM17</accession>